<keyword evidence="3" id="KW-1185">Reference proteome</keyword>
<dbReference type="Gene3D" id="2.120.10.30">
    <property type="entry name" value="TolB, C-terminal domain"/>
    <property type="match status" value="1"/>
</dbReference>
<comment type="caution">
    <text evidence="2">The sequence shown here is derived from an EMBL/GenBank/DDBJ whole genome shotgun (WGS) entry which is preliminary data.</text>
</comment>
<feature type="transmembrane region" description="Helical" evidence="1">
    <location>
        <begin position="45"/>
        <end position="66"/>
    </location>
</feature>
<dbReference type="RefSeq" id="WP_204033618.1">
    <property type="nucleotide sequence ID" value="NZ_BOOW01000060.1"/>
</dbReference>
<evidence type="ECO:0000313" key="3">
    <source>
        <dbReference type="Proteomes" id="UP000606172"/>
    </source>
</evidence>
<protein>
    <submittedName>
        <fullName evidence="2">Uncharacterized protein</fullName>
    </submittedName>
</protein>
<proteinExistence type="predicted"/>
<keyword evidence="1" id="KW-1133">Transmembrane helix</keyword>
<name>A0A919VBK3_9ACTN</name>
<reference evidence="2" key="1">
    <citation type="submission" date="2021-01" db="EMBL/GenBank/DDBJ databases">
        <title>Whole genome shotgun sequence of Sinosporangium siamense NBRC 109515.</title>
        <authorList>
            <person name="Komaki H."/>
            <person name="Tamura T."/>
        </authorList>
    </citation>
    <scope>NUCLEOTIDE SEQUENCE</scope>
    <source>
        <strain evidence="2">NBRC 109515</strain>
    </source>
</reference>
<organism evidence="2 3">
    <name type="scientific">Sinosporangium siamense</name>
    <dbReference type="NCBI Taxonomy" id="1367973"/>
    <lineage>
        <taxon>Bacteria</taxon>
        <taxon>Bacillati</taxon>
        <taxon>Actinomycetota</taxon>
        <taxon>Actinomycetes</taxon>
        <taxon>Streptosporangiales</taxon>
        <taxon>Streptosporangiaceae</taxon>
        <taxon>Sinosporangium</taxon>
    </lineage>
</organism>
<dbReference type="Proteomes" id="UP000606172">
    <property type="component" value="Unassembled WGS sequence"/>
</dbReference>
<gene>
    <name evidence="2" type="ORF">Ssi02_77040</name>
</gene>
<dbReference type="EMBL" id="BOOW01000060">
    <property type="protein sequence ID" value="GII97473.1"/>
    <property type="molecule type" value="Genomic_DNA"/>
</dbReference>
<evidence type="ECO:0000313" key="2">
    <source>
        <dbReference type="EMBL" id="GII97473.1"/>
    </source>
</evidence>
<dbReference type="SUPFAM" id="SSF82171">
    <property type="entry name" value="DPP6 N-terminal domain-like"/>
    <property type="match status" value="1"/>
</dbReference>
<evidence type="ECO:0000256" key="1">
    <source>
        <dbReference type="SAM" id="Phobius"/>
    </source>
</evidence>
<accession>A0A919VBK3</accession>
<keyword evidence="1" id="KW-0812">Transmembrane</keyword>
<keyword evidence="1" id="KW-0472">Membrane</keyword>
<dbReference type="AlphaFoldDB" id="A0A919VBK3"/>
<sequence length="424" mass="44672">MTDDVEAGLRSVLMRAAEQAPQAPGELSTRLVTVSRRRRRARLSGLAAVAAAVVAVGGVGVTWGVAAQPAPSPLGQATTAASVEATSPVSPVEEIAGPSGDLIEKVWPQAVRTVPKDLPGGEKIRPVEFIDDDTLLVTTWGSFERTNALYAYDLGSAALRKIADVPTPEGTVGFATDFTIGAEHVVWWSQRRTGDIDLWAAPLGGGEAKRVAVHNNGKGVEDDGVGIEPPSVTGDGRIVFSYSMQAGVFTVPLGGGTVEPLAGGEGLYLLRWPWIGSVEVERHAHPDTPSFGELVNMETGEKRTAVVHPGEREVRCGLTVCTGLKSDGKAFYRLRDGSQEKEGGLRMSPGGLAYDRFLIATGRGSAGAMRVFLQDLATGTSADLGIEPDKDGSIGYPAIGAHTGRLYSYEVKDKLVLVDFGKIS</sequence>
<dbReference type="InterPro" id="IPR011042">
    <property type="entry name" value="6-blade_b-propeller_TolB-like"/>
</dbReference>